<evidence type="ECO:0000313" key="3">
    <source>
        <dbReference type="Proteomes" id="UP000199004"/>
    </source>
</evidence>
<dbReference type="AlphaFoldDB" id="A0A1H0AJW4"/>
<name>A0A1H0AJW4_9ACTN</name>
<dbReference type="RefSeq" id="WP_091024299.1">
    <property type="nucleotide sequence ID" value="NZ_BKAE01000011.1"/>
</dbReference>
<feature type="signal peptide" evidence="1">
    <location>
        <begin position="1"/>
        <end position="28"/>
    </location>
</feature>
<feature type="chain" id="PRO_5011747545" evidence="1">
    <location>
        <begin position="29"/>
        <end position="191"/>
    </location>
</feature>
<evidence type="ECO:0000313" key="2">
    <source>
        <dbReference type="EMBL" id="SDN33096.1"/>
    </source>
</evidence>
<keyword evidence="1" id="KW-0732">Signal</keyword>
<reference evidence="2 3" key="1">
    <citation type="submission" date="2016-10" db="EMBL/GenBank/DDBJ databases">
        <authorList>
            <person name="de Groot N.N."/>
        </authorList>
    </citation>
    <scope>NUCLEOTIDE SEQUENCE [LARGE SCALE GENOMIC DNA]</scope>
    <source>
        <strain evidence="2 3">CGMCC 1.11147</strain>
    </source>
</reference>
<dbReference type="EMBL" id="FNIC01000002">
    <property type="protein sequence ID" value="SDN33096.1"/>
    <property type="molecule type" value="Genomic_DNA"/>
</dbReference>
<accession>A0A1H0AJW4</accession>
<sequence>MFRSTRALPAAILAAVVLLVAMAGGATAAKLITGKQIKNGTITTLDVKNGSVRFGDLHASARTTLKSDADTNLFLEVPTCADTTLDDCTNLLTVGIVPGSQLVTASGTIDNFAAGVPAISNRCALVQGGVVLNEARFALAANGAPGEVASFTLQQVITVPDASLPVHLRCTEMGGENLRLAEPRLTSIKVG</sequence>
<organism evidence="2 3">
    <name type="scientific">Nocardioides szechwanensis</name>
    <dbReference type="NCBI Taxonomy" id="1005944"/>
    <lineage>
        <taxon>Bacteria</taxon>
        <taxon>Bacillati</taxon>
        <taxon>Actinomycetota</taxon>
        <taxon>Actinomycetes</taxon>
        <taxon>Propionibacteriales</taxon>
        <taxon>Nocardioidaceae</taxon>
        <taxon>Nocardioides</taxon>
    </lineage>
</organism>
<keyword evidence="3" id="KW-1185">Reference proteome</keyword>
<proteinExistence type="predicted"/>
<dbReference type="Proteomes" id="UP000199004">
    <property type="component" value="Unassembled WGS sequence"/>
</dbReference>
<dbReference type="OrthoDB" id="3794156at2"/>
<protein>
    <submittedName>
        <fullName evidence="2">Uncharacterized protein</fullName>
    </submittedName>
</protein>
<evidence type="ECO:0000256" key="1">
    <source>
        <dbReference type="SAM" id="SignalP"/>
    </source>
</evidence>
<gene>
    <name evidence="2" type="ORF">SAMN05192576_2042</name>
</gene>